<keyword evidence="1" id="KW-0812">Transmembrane</keyword>
<dbReference type="SUPFAM" id="SSF53756">
    <property type="entry name" value="UDP-Glycosyltransferase/glycogen phosphorylase"/>
    <property type="match status" value="1"/>
</dbReference>
<proteinExistence type="predicted"/>
<evidence type="ECO:0000256" key="1">
    <source>
        <dbReference type="SAM" id="Phobius"/>
    </source>
</evidence>
<keyword evidence="2" id="KW-0808">Transferase</keyword>
<dbReference type="EMBL" id="DQ180602">
    <property type="protein sequence ID" value="ABB04487.1"/>
    <property type="molecule type" value="Genomic_DNA"/>
</dbReference>
<accession>A5WZ53</accession>
<reference evidence="2" key="1">
    <citation type="journal article" date="2007" name="Mol. Biol. Evol.">
        <title>The Yersinia kristensenii O11 O-antigen gene cluster was acquired by lateral gene transfer and incorporated at a novel chromosomal locus.</title>
        <authorList>
            <person name="Cunneen M.M."/>
            <person name="Reeves P.R."/>
        </authorList>
    </citation>
    <scope>NUCLEOTIDE SEQUENCE</scope>
</reference>
<organism evidence="2">
    <name type="scientific">Escherichia coli</name>
    <dbReference type="NCBI Taxonomy" id="562"/>
    <lineage>
        <taxon>Bacteria</taxon>
        <taxon>Pseudomonadati</taxon>
        <taxon>Pseudomonadota</taxon>
        <taxon>Gammaproteobacteria</taxon>
        <taxon>Enterobacterales</taxon>
        <taxon>Enterobacteriaceae</taxon>
        <taxon>Escherichia</taxon>
    </lineage>
</organism>
<dbReference type="GO" id="GO:0016740">
    <property type="term" value="F:transferase activity"/>
    <property type="evidence" value="ECO:0007669"/>
    <property type="project" value="UniProtKB-KW"/>
</dbReference>
<protein>
    <submittedName>
        <fullName evidence="2">Putative glycosyl transferase</fullName>
    </submittedName>
</protein>
<gene>
    <name evidence="2" type="primary">wbwU</name>
</gene>
<sequence length="399" mass="46299">MKILIINFHYPPSTTAHSYRWSLLRDYFLQHNHSVDYICGGQPSEYDEENSICRINFPYTIKKNYVDLTQDIPIKKNSIKSKFISLSKYIYRKFFWPDGLWHWLPFALHEVYKRRKVKYDLIIGYSPTFSAIIASYFYKKINDQVKFIVDFGDPFSVSTEMPVNNYWLYGKLNHWVENKIFNSADLVSFTNEATYNLYKSAHPDISNFLVIPHLVNIDDFYTISEPKPSEKYKIGYVGAFHKGVREPNLVIEKILSLQDLFASKCQFNFYGPLNGVSLPESERLKYHGVVERHEALGLMKSFNIIINVENESCPMSPSKIYECMATGKPILNFLSSTRLSSFNNYPLVLNIDEDTHSSQIEKFIIDNVNNKLPRKIVDEILTGKTLSSIGDQYLNLAGD</sequence>
<keyword evidence="1" id="KW-1133">Transmembrane helix</keyword>
<dbReference type="Gene3D" id="3.40.50.2000">
    <property type="entry name" value="Glycogen Phosphorylase B"/>
    <property type="match status" value="2"/>
</dbReference>
<evidence type="ECO:0000313" key="2">
    <source>
        <dbReference type="EMBL" id="ABB04487.1"/>
    </source>
</evidence>
<feature type="transmembrane region" description="Helical" evidence="1">
    <location>
        <begin position="119"/>
        <end position="138"/>
    </location>
</feature>
<keyword evidence="1" id="KW-0472">Membrane</keyword>
<dbReference type="AlphaFoldDB" id="A5WZ53"/>
<name>A5WZ53_ECOLX</name>